<dbReference type="KEGG" id="ccho:CCHOA_01775"/>
<dbReference type="EMBL" id="CP033896">
    <property type="protein sequence ID" value="AZA12782.1"/>
    <property type="molecule type" value="Genomic_DNA"/>
</dbReference>
<accession>A0A3G6J4F2</accession>
<dbReference type="Proteomes" id="UP000269019">
    <property type="component" value="Chromosome"/>
</dbReference>
<proteinExistence type="predicted"/>
<organism evidence="1 2">
    <name type="scientific">Corynebacterium choanae</name>
    <dbReference type="NCBI Taxonomy" id="1862358"/>
    <lineage>
        <taxon>Bacteria</taxon>
        <taxon>Bacillati</taxon>
        <taxon>Actinomycetota</taxon>
        <taxon>Actinomycetes</taxon>
        <taxon>Mycobacteriales</taxon>
        <taxon>Corynebacteriaceae</taxon>
        <taxon>Corynebacterium</taxon>
    </lineage>
</organism>
<name>A0A3G6J4F2_9CORY</name>
<sequence length="75" mass="8125">MVEPAGCWAVARRNIERPVIPSPVVANSKTVSPGGEDWAFRVARKRSFRLIIARGYGVPGASRGEMFTAIVANAR</sequence>
<evidence type="ECO:0000313" key="2">
    <source>
        <dbReference type="Proteomes" id="UP000269019"/>
    </source>
</evidence>
<dbReference type="AlphaFoldDB" id="A0A3G6J4F2"/>
<evidence type="ECO:0000313" key="1">
    <source>
        <dbReference type="EMBL" id="AZA12782.1"/>
    </source>
</evidence>
<gene>
    <name evidence="1" type="ORF">CCHOA_01775</name>
</gene>
<keyword evidence="2" id="KW-1185">Reference proteome</keyword>
<reference evidence="1 2" key="1">
    <citation type="submission" date="2018-11" db="EMBL/GenBank/DDBJ databases">
        <authorList>
            <person name="Kleinhagauer T."/>
            <person name="Glaeser S.P."/>
            <person name="Spergser J."/>
            <person name="Ruckert C."/>
            <person name="Kaempfer P."/>
            <person name="Busse H.-J."/>
        </authorList>
    </citation>
    <scope>NUCLEOTIDE SEQUENCE [LARGE SCALE GENOMIC DNA]</scope>
    <source>
        <strain evidence="1 2">200CH</strain>
    </source>
</reference>
<protein>
    <submittedName>
        <fullName evidence="1">Uncharacterized protein</fullName>
    </submittedName>
</protein>